<reference evidence="7 8" key="2">
    <citation type="submission" date="2018-06" db="EMBL/GenBank/DDBJ databases">
        <authorList>
            <consortium name="Pathogen Informatics"/>
            <person name="Doyle S."/>
        </authorList>
    </citation>
    <scope>NUCLEOTIDE SEQUENCE [LARGE SCALE GENOMIC DNA]</scope>
    <source>
        <strain evidence="5 8">NCTC10926</strain>
        <strain evidence="4 7">NCTC11296</strain>
    </source>
</reference>
<evidence type="ECO:0000313" key="2">
    <source>
        <dbReference type="EMBL" id="PXZ38731.1"/>
    </source>
</evidence>
<dbReference type="EMBL" id="UFSW01000001">
    <property type="protein sequence ID" value="SUU97163.1"/>
    <property type="molecule type" value="Genomic_DNA"/>
</dbReference>
<dbReference type="EMBL" id="JAMDKF010000008">
    <property type="protein sequence ID" value="MEE6041267.1"/>
    <property type="molecule type" value="Genomic_DNA"/>
</dbReference>
<name>A0A0F5EQL8_AVIPA</name>
<evidence type="ECO:0000313" key="4">
    <source>
        <dbReference type="EMBL" id="STO72155.1"/>
    </source>
</evidence>
<reference evidence="1 10" key="4">
    <citation type="journal article" date="2022" name="Front. Microbiol.">
        <title>Commensal bacteria contribute to the growth of multidrug-resistant Avibacterium paragallinarum in chickens.</title>
        <authorList>
            <person name="Zhu J."/>
            <person name="Chen Y."/>
            <person name="Wu Y."/>
            <person name="Wang Y."/>
            <person name="Zhu K."/>
        </authorList>
    </citation>
    <scope>NUCLEOTIDE SEQUENCE [LARGE SCALE GENOMIC DNA]</scope>
    <source>
        <strain evidence="1 10">AV25</strain>
    </source>
</reference>
<keyword evidence="10" id="KW-1185">Reference proteome</keyword>
<dbReference type="Proteomes" id="UP000247594">
    <property type="component" value="Unassembled WGS sequence"/>
</dbReference>
<evidence type="ECO:0000313" key="1">
    <source>
        <dbReference type="EMBL" id="MEE6041267.1"/>
    </source>
</evidence>
<evidence type="ECO:0000313" key="7">
    <source>
        <dbReference type="Proteomes" id="UP000254465"/>
    </source>
</evidence>
<dbReference type="GeneID" id="66255679"/>
<evidence type="ECO:0000313" key="3">
    <source>
        <dbReference type="EMBL" id="RZN57766.1"/>
    </source>
</evidence>
<accession>A0A0F5EQL8</accession>
<dbReference type="EMBL" id="UGHK01000002">
    <property type="protein sequence ID" value="STO72155.1"/>
    <property type="molecule type" value="Genomic_DNA"/>
</dbReference>
<reference evidence="2 6" key="1">
    <citation type="submission" date="2018-06" db="EMBL/GenBank/DDBJ databases">
        <authorList>
            <person name="Teymurazov M."/>
            <person name="Kislichkina A."/>
            <person name="Abaymova A."/>
            <person name="Mukhina T."/>
            <person name="Mayskaya N."/>
            <person name="Svetoch E."/>
            <person name="Bogun A."/>
        </authorList>
    </citation>
    <scope>NUCLEOTIDE SEQUENCE [LARGE SCALE GENOMIC DNA]</scope>
    <source>
        <strain evidence="2 6">SCPM-O-B-8406</strain>
    </source>
</reference>
<evidence type="ECO:0000313" key="8">
    <source>
        <dbReference type="Proteomes" id="UP000254620"/>
    </source>
</evidence>
<evidence type="ECO:0000313" key="10">
    <source>
        <dbReference type="Proteomes" id="UP001347884"/>
    </source>
</evidence>
<dbReference type="Proteomes" id="UP000254620">
    <property type="component" value="Unassembled WGS sequence"/>
</dbReference>
<dbReference type="Proteomes" id="UP000294229">
    <property type="component" value="Unassembled WGS sequence"/>
</dbReference>
<reference evidence="1" key="5">
    <citation type="submission" date="2022-05" db="EMBL/GenBank/DDBJ databases">
        <authorList>
            <person name="Chen Y."/>
            <person name="Zhu J."/>
            <person name="Zhu K."/>
        </authorList>
    </citation>
    <scope>NUCLEOTIDE SEQUENCE</scope>
    <source>
        <strain evidence="1">AV25</strain>
    </source>
</reference>
<dbReference type="EMBL" id="RQXS01000043">
    <property type="protein sequence ID" value="RZN57766.1"/>
    <property type="molecule type" value="Genomic_DNA"/>
</dbReference>
<evidence type="ECO:0000313" key="6">
    <source>
        <dbReference type="Proteomes" id="UP000247594"/>
    </source>
</evidence>
<evidence type="ECO:0000313" key="9">
    <source>
        <dbReference type="Proteomes" id="UP000294229"/>
    </source>
</evidence>
<dbReference type="KEGG" id="apag:EIA51_04480"/>
<sequence>MQLDTLDTATLNKLIRNKINFSIKTENFIDDVAYIEELIERNGFTCRVYTENRSVGMGAGVFRGVGALIGIATAVGIGIHNFLTYNPDFEIGKDFINSRINVTYKK</sequence>
<dbReference type="Proteomes" id="UP000254465">
    <property type="component" value="Unassembled WGS sequence"/>
</dbReference>
<reference evidence="3 9" key="3">
    <citation type="submission" date="2018-11" db="EMBL/GenBank/DDBJ databases">
        <title>Sequencing Av. paragallinarum serogroups.</title>
        <authorList>
            <person name="Hellmuth J.E."/>
            <person name="Boucher C.E."/>
            <person name="Cason E.D."/>
        </authorList>
    </citation>
    <scope>NUCLEOTIDE SEQUENCE [LARGE SCALE GENOMIC DNA]</scope>
    <source>
        <strain evidence="3 9">SA-3</strain>
    </source>
</reference>
<dbReference type="Proteomes" id="UP001347884">
    <property type="component" value="Unassembled WGS sequence"/>
</dbReference>
<evidence type="ECO:0000313" key="5">
    <source>
        <dbReference type="EMBL" id="SUU97163.1"/>
    </source>
</evidence>
<protein>
    <submittedName>
        <fullName evidence="3">Uncharacterized protein</fullName>
    </submittedName>
</protein>
<dbReference type="RefSeq" id="WP_017805889.1">
    <property type="nucleotide sequence ID" value="NZ_CP034110.1"/>
</dbReference>
<dbReference type="AlphaFoldDB" id="A0A0F5EQL8"/>
<proteinExistence type="predicted"/>
<gene>
    <name evidence="2" type="ORF">DM482_07855</name>
    <name evidence="3" type="ORF">EIG79_08590</name>
    <name evidence="1" type="ORF">M5S13_05125</name>
    <name evidence="5" type="ORF">NCTC10926_00534</name>
    <name evidence="4" type="ORF">NCTC11296_02076</name>
</gene>
<organism evidence="3 9">
    <name type="scientific">Avibacterium paragallinarum</name>
    <name type="common">Haemophilus gallinarum</name>
    <dbReference type="NCBI Taxonomy" id="728"/>
    <lineage>
        <taxon>Bacteria</taxon>
        <taxon>Pseudomonadati</taxon>
        <taxon>Pseudomonadota</taxon>
        <taxon>Gammaproteobacteria</taxon>
        <taxon>Pasteurellales</taxon>
        <taxon>Pasteurellaceae</taxon>
        <taxon>Avibacterium</taxon>
    </lineage>
</organism>
<dbReference type="EMBL" id="QJPJ01000011">
    <property type="protein sequence ID" value="PXZ38731.1"/>
    <property type="molecule type" value="Genomic_DNA"/>
</dbReference>